<accession>A0A4Q0Y9U1</accession>
<evidence type="ECO:0000313" key="1">
    <source>
        <dbReference type="EMBL" id="RXJ67026.1"/>
    </source>
</evidence>
<evidence type="ECO:0000313" key="2">
    <source>
        <dbReference type="Proteomes" id="UP000290287"/>
    </source>
</evidence>
<reference evidence="1 2" key="1">
    <citation type="submission" date="2017-10" db="EMBL/GenBank/DDBJ databases">
        <title>Nyctiphanis sp. nov., isolated from the stomach of the euphausiid Nyctiphanes simplex (Hansen, 1911) in the Gulf of California.</title>
        <authorList>
            <person name="Gomez-Gil B."/>
            <person name="Aguilar-Mendez M."/>
            <person name="Lopez-Cortes A."/>
            <person name="Gomez-Gutierrez J."/>
            <person name="Roque A."/>
            <person name="Lang E."/>
            <person name="Gonzalez-Castillo A."/>
        </authorList>
    </citation>
    <scope>NUCLEOTIDE SEQUENCE [LARGE SCALE GENOMIC DNA]</scope>
    <source>
        <strain evidence="1 2">CAIM 600</strain>
    </source>
</reference>
<comment type="caution">
    <text evidence="1">The sequence shown here is derived from an EMBL/GenBank/DDBJ whole genome shotgun (WGS) entry which is preliminary data.</text>
</comment>
<dbReference type="EMBL" id="PEIB01000074">
    <property type="protein sequence ID" value="RXJ67026.1"/>
    <property type="molecule type" value="Genomic_DNA"/>
</dbReference>
<sequence>MYQAFPFPNTQANDISTAYNACQHLLKKPPHLASPQTVFEPPRNNNLNVNSNMSLEFQTRHSNKGCLVISIQTCGYEEGNLATKPWDSRL</sequence>
<keyword evidence="2" id="KW-1185">Reference proteome</keyword>
<dbReference type="AlphaFoldDB" id="A0A4Q0Y9U1"/>
<protein>
    <submittedName>
        <fullName evidence="1">Uncharacterized protein</fullName>
    </submittedName>
</protein>
<proteinExistence type="predicted"/>
<name>A0A4Q0Y9U1_9GAMM</name>
<gene>
    <name evidence="1" type="ORF">CS022_24450</name>
</gene>
<dbReference type="Proteomes" id="UP000290287">
    <property type="component" value="Unassembled WGS sequence"/>
</dbReference>
<organism evidence="1 2">
    <name type="scientific">Veronia nyctiphanis</name>
    <dbReference type="NCBI Taxonomy" id="1278244"/>
    <lineage>
        <taxon>Bacteria</taxon>
        <taxon>Pseudomonadati</taxon>
        <taxon>Pseudomonadota</taxon>
        <taxon>Gammaproteobacteria</taxon>
        <taxon>Vibrionales</taxon>
        <taxon>Vibrionaceae</taxon>
        <taxon>Veronia</taxon>
    </lineage>
</organism>